<keyword evidence="6" id="KW-0732">Signal</keyword>
<evidence type="ECO:0000313" key="9">
    <source>
        <dbReference type="Proteomes" id="UP001634394"/>
    </source>
</evidence>
<dbReference type="GO" id="GO:0016020">
    <property type="term" value="C:membrane"/>
    <property type="evidence" value="ECO:0007669"/>
    <property type="project" value="UniProtKB-SubCell"/>
</dbReference>
<gene>
    <name evidence="8" type="ORF">ACJMK2_027059</name>
</gene>
<dbReference type="InterPro" id="IPR013783">
    <property type="entry name" value="Ig-like_fold"/>
</dbReference>
<name>A0ABD3XNR4_SINWO</name>
<dbReference type="PANTHER" id="PTHR11640">
    <property type="entry name" value="NEPHRIN"/>
    <property type="match status" value="1"/>
</dbReference>
<dbReference type="AlphaFoldDB" id="A0ABD3XNR4"/>
<dbReference type="InterPro" id="IPR003599">
    <property type="entry name" value="Ig_sub"/>
</dbReference>
<evidence type="ECO:0000256" key="5">
    <source>
        <dbReference type="ARBA" id="ARBA00023319"/>
    </source>
</evidence>
<feature type="domain" description="Ig-like" evidence="7">
    <location>
        <begin position="317"/>
        <end position="389"/>
    </location>
</feature>
<dbReference type="SUPFAM" id="SSF48726">
    <property type="entry name" value="Immunoglobulin"/>
    <property type="match status" value="2"/>
</dbReference>
<comment type="caution">
    <text evidence="8">The sequence shown here is derived from an EMBL/GenBank/DDBJ whole genome shotgun (WGS) entry which is preliminary data.</text>
</comment>
<evidence type="ECO:0000259" key="7">
    <source>
        <dbReference type="PROSITE" id="PS50835"/>
    </source>
</evidence>
<protein>
    <recommendedName>
        <fullName evidence="7">Ig-like domain-containing protein</fullName>
    </recommendedName>
</protein>
<feature type="signal peptide" evidence="6">
    <location>
        <begin position="1"/>
        <end position="19"/>
    </location>
</feature>
<accession>A0ABD3XNR4</accession>
<proteinExistence type="predicted"/>
<dbReference type="EMBL" id="JBJQND010000002">
    <property type="protein sequence ID" value="KAL3887103.1"/>
    <property type="molecule type" value="Genomic_DNA"/>
</dbReference>
<feature type="non-terminal residue" evidence="8">
    <location>
        <position position="389"/>
    </location>
</feature>
<dbReference type="InterPro" id="IPR051275">
    <property type="entry name" value="Cell_adhesion_signaling"/>
</dbReference>
<keyword evidence="3" id="KW-1015">Disulfide bond</keyword>
<organism evidence="8 9">
    <name type="scientific">Sinanodonta woodiana</name>
    <name type="common">Chinese pond mussel</name>
    <name type="synonym">Anodonta woodiana</name>
    <dbReference type="NCBI Taxonomy" id="1069815"/>
    <lineage>
        <taxon>Eukaryota</taxon>
        <taxon>Metazoa</taxon>
        <taxon>Spiralia</taxon>
        <taxon>Lophotrochozoa</taxon>
        <taxon>Mollusca</taxon>
        <taxon>Bivalvia</taxon>
        <taxon>Autobranchia</taxon>
        <taxon>Heteroconchia</taxon>
        <taxon>Palaeoheterodonta</taxon>
        <taxon>Unionida</taxon>
        <taxon>Unionoidea</taxon>
        <taxon>Unionidae</taxon>
        <taxon>Unioninae</taxon>
        <taxon>Sinanodonta</taxon>
    </lineage>
</organism>
<dbReference type="SMART" id="SM00409">
    <property type="entry name" value="IG"/>
    <property type="match status" value="4"/>
</dbReference>
<dbReference type="Pfam" id="PF13927">
    <property type="entry name" value="Ig_3"/>
    <property type="match status" value="1"/>
</dbReference>
<evidence type="ECO:0000256" key="3">
    <source>
        <dbReference type="ARBA" id="ARBA00023157"/>
    </source>
</evidence>
<dbReference type="InterPro" id="IPR036179">
    <property type="entry name" value="Ig-like_dom_sf"/>
</dbReference>
<evidence type="ECO:0000256" key="6">
    <source>
        <dbReference type="SAM" id="SignalP"/>
    </source>
</evidence>
<keyword evidence="2" id="KW-0472">Membrane</keyword>
<dbReference type="Proteomes" id="UP001634394">
    <property type="component" value="Unassembled WGS sequence"/>
</dbReference>
<dbReference type="PANTHER" id="PTHR11640:SF31">
    <property type="entry name" value="IRREGULAR CHIASM C-ROUGHEST PROTEIN-RELATED"/>
    <property type="match status" value="1"/>
</dbReference>
<keyword evidence="5" id="KW-0393">Immunoglobulin domain</keyword>
<dbReference type="Gene3D" id="2.60.40.10">
    <property type="entry name" value="Immunoglobulins"/>
    <property type="match status" value="1"/>
</dbReference>
<dbReference type="PROSITE" id="PS50835">
    <property type="entry name" value="IG_LIKE"/>
    <property type="match status" value="2"/>
</dbReference>
<comment type="subcellular location">
    <subcellularLocation>
        <location evidence="1">Membrane</location>
        <topology evidence="1">Single-pass type I membrane protein</topology>
    </subcellularLocation>
</comment>
<dbReference type="InterPro" id="IPR007110">
    <property type="entry name" value="Ig-like_dom"/>
</dbReference>
<keyword evidence="9" id="KW-1185">Reference proteome</keyword>
<feature type="domain" description="Ig-like" evidence="7">
    <location>
        <begin position="232"/>
        <end position="298"/>
    </location>
</feature>
<keyword evidence="4" id="KW-0325">Glycoprotein</keyword>
<reference evidence="8 9" key="1">
    <citation type="submission" date="2024-11" db="EMBL/GenBank/DDBJ databases">
        <title>Chromosome-level genome assembly of the freshwater bivalve Anodonta woodiana.</title>
        <authorList>
            <person name="Chen X."/>
        </authorList>
    </citation>
    <scope>NUCLEOTIDE SEQUENCE [LARGE SCALE GENOMIC DNA]</scope>
    <source>
        <strain evidence="8">MN2024</strain>
        <tissue evidence="8">Gills</tissue>
    </source>
</reference>
<feature type="chain" id="PRO_5044800727" description="Ig-like domain-containing protein" evidence="6">
    <location>
        <begin position="20"/>
        <end position="389"/>
    </location>
</feature>
<evidence type="ECO:0000256" key="2">
    <source>
        <dbReference type="ARBA" id="ARBA00023136"/>
    </source>
</evidence>
<evidence type="ECO:0000256" key="4">
    <source>
        <dbReference type="ARBA" id="ARBA00023180"/>
    </source>
</evidence>
<sequence>MLLFCLAFILITIYVISEGRTLQAMNGSDVSFSFTFINKTTDGIVILHNKSRFITVWTAENFSIVHKEQQNTRVSIDMSKSELIMITIYLRNIRSQNAGIYEVAESFDSKQVTDSMLLQVIVGRTVRAVIGRNVSFSFTFSNITQTDAIFIFHDTVLFVSIWPSENLRIIHTDKDKLRVFVDLSSGKTITVTMSLLNLTDEDKGIYTVAHHLNSEEFSEGILLQTIDNTLIPRIYIDSYTVSDSSLVLRCFTSSSYSGMLHWKLNASFITEFVKYSHNNNYLSIRNLTNDDRYNSFTCWEQESGLESDPYRIKADGPRHVNFTPNKTVVMEHQSLNISCISDCSPVCSYQWTRLEPFTGLEKAVSAEMALYITNVSRQDDGTYMCKIKN</sequence>
<evidence type="ECO:0000313" key="8">
    <source>
        <dbReference type="EMBL" id="KAL3887103.1"/>
    </source>
</evidence>
<evidence type="ECO:0000256" key="1">
    <source>
        <dbReference type="ARBA" id="ARBA00004479"/>
    </source>
</evidence>